<keyword evidence="3" id="KW-1185">Reference proteome</keyword>
<evidence type="ECO:0000256" key="1">
    <source>
        <dbReference type="SAM" id="MobiDB-lite"/>
    </source>
</evidence>
<feature type="compositionally biased region" description="Polar residues" evidence="1">
    <location>
        <begin position="737"/>
        <end position="757"/>
    </location>
</feature>
<feature type="region of interest" description="Disordered" evidence="1">
    <location>
        <begin position="637"/>
        <end position="763"/>
    </location>
</feature>
<evidence type="ECO:0000313" key="3">
    <source>
        <dbReference type="Proteomes" id="UP001176517"/>
    </source>
</evidence>
<evidence type="ECO:0000313" key="2">
    <source>
        <dbReference type="EMBL" id="KAK0556816.1"/>
    </source>
</evidence>
<dbReference type="AlphaFoldDB" id="A0AAN6JU16"/>
<feature type="compositionally biased region" description="Acidic residues" evidence="1">
    <location>
        <begin position="296"/>
        <end position="305"/>
    </location>
</feature>
<gene>
    <name evidence="2" type="ORF">OC846_000843</name>
</gene>
<organism evidence="2 3">
    <name type="scientific">Tilletia horrida</name>
    <dbReference type="NCBI Taxonomy" id="155126"/>
    <lineage>
        <taxon>Eukaryota</taxon>
        <taxon>Fungi</taxon>
        <taxon>Dikarya</taxon>
        <taxon>Basidiomycota</taxon>
        <taxon>Ustilaginomycotina</taxon>
        <taxon>Exobasidiomycetes</taxon>
        <taxon>Tilletiales</taxon>
        <taxon>Tilletiaceae</taxon>
        <taxon>Tilletia</taxon>
    </lineage>
</organism>
<reference evidence="2" key="1">
    <citation type="journal article" date="2023" name="PhytoFront">
        <title>Draft Genome Resources of Seven Strains of Tilletia horrida, Causal Agent of Kernel Smut of Rice.</title>
        <authorList>
            <person name="Khanal S."/>
            <person name="Antony Babu S."/>
            <person name="Zhou X.G."/>
        </authorList>
    </citation>
    <scope>NUCLEOTIDE SEQUENCE</scope>
    <source>
        <strain evidence="2">TX6</strain>
    </source>
</reference>
<name>A0AAN6JU16_9BASI</name>
<feature type="region of interest" description="Disordered" evidence="1">
    <location>
        <begin position="455"/>
        <end position="508"/>
    </location>
</feature>
<feature type="region of interest" description="Disordered" evidence="1">
    <location>
        <begin position="528"/>
        <end position="564"/>
    </location>
</feature>
<comment type="caution">
    <text evidence="2">The sequence shown here is derived from an EMBL/GenBank/DDBJ whole genome shotgun (WGS) entry which is preliminary data.</text>
</comment>
<proteinExistence type="predicted"/>
<feature type="region of interest" description="Disordered" evidence="1">
    <location>
        <begin position="57"/>
        <end position="79"/>
    </location>
</feature>
<feature type="compositionally biased region" description="Low complexity" evidence="1">
    <location>
        <begin position="528"/>
        <end position="552"/>
    </location>
</feature>
<protein>
    <submittedName>
        <fullName evidence="2">Uncharacterized protein</fullName>
    </submittedName>
</protein>
<feature type="compositionally biased region" description="Low complexity" evidence="1">
    <location>
        <begin position="459"/>
        <end position="485"/>
    </location>
</feature>
<feature type="compositionally biased region" description="Basic and acidic residues" evidence="1">
    <location>
        <begin position="685"/>
        <end position="704"/>
    </location>
</feature>
<dbReference type="Proteomes" id="UP001176517">
    <property type="component" value="Unassembled WGS sequence"/>
</dbReference>
<feature type="region of interest" description="Disordered" evidence="1">
    <location>
        <begin position="267"/>
        <end position="308"/>
    </location>
</feature>
<accession>A0AAN6JU16</accession>
<feature type="compositionally biased region" description="Acidic residues" evidence="1">
    <location>
        <begin position="487"/>
        <end position="500"/>
    </location>
</feature>
<feature type="region of interest" description="Disordered" evidence="1">
    <location>
        <begin position="813"/>
        <end position="834"/>
    </location>
</feature>
<feature type="compositionally biased region" description="Low complexity" evidence="1">
    <location>
        <begin position="61"/>
        <end position="78"/>
    </location>
</feature>
<sequence>MPRPSPPLLSFSQTVYILITLFQAYTYLGLTVLRVRDALPERPRALAGINWRRLTNSNNPRAGRSSASSSASSSSRGADTSSLYLKQGDELGLNAAAILAASAGLSQNDQRQLQHLLSQVQDQADYDLLLSHVSAVQSYHTFLNFQRTAGLQPSLTARLPVELVRKIFIHAGVPTRPATRSAFELASSPVAILSLNRAIHAALIPRIYHSLVLDRPPLFRSIRITLSQHPAAASSTIQLPQPGHHIRTLHIGSALFGTASSFASLLNGDDDEDEDGNVNADNSRRSSSRSRHGGGNDDEDADSDAEGYLPTHLASPSVLSLGIEQILLAAPHLHTLSLDLYALSALYTGHPRRFASPRAPRPKILRCELAIPQSLTLKLFREVQSVELLCFGMDPSSALELCATLPRGCTELTLRFVRRRRLYGSGATGSNPLGSAAASGGVAARARDATRSLFGLGGPSSSSAAQTSPANASRRARSISTSASSIFEDDAEDEEYEDDDFHSAHETEEAVRNLAAAVRVLQFSGRSPSLFSPASPSSHALSSSPSSHHSSGLPGGAMGSPFSTPRAALMTLSNTPSGANSRSPVSALASLPMIDASTPPSFASALQPAPRVSEFFHPDAVPPPNSIVRLHSMESSISSLETTTEDDEDEDQRQPQTSPDVDSPEAEAAAATAGGSGGMLGLTVGEERRDSFAADGHDAEERHGPGPSASRPIPIPQPAASRSGRATTERISAHLPASTSFTSPLSASKVSNSTSPRNGGAVLPPELTLSQIRVLAWPAALRRLRQILPDAERIVDEPSGRFIVPRPNANFVMGTSKSGKGKAKREEEEPSSSLSLSAAAAGYAGGKSFSSFSAASLPGMPVLGPEPAAIGLGLDSVHARGLRRGVQELWSTWARQEADGRAV</sequence>
<dbReference type="EMBL" id="JAPDMZ010000010">
    <property type="protein sequence ID" value="KAK0556816.1"/>
    <property type="molecule type" value="Genomic_DNA"/>
</dbReference>